<accession>A0A9D2MVR9</accession>
<organism evidence="2 3">
    <name type="scientific">Candidatus Acutalibacter pullicola</name>
    <dbReference type="NCBI Taxonomy" id="2838417"/>
    <lineage>
        <taxon>Bacteria</taxon>
        <taxon>Bacillati</taxon>
        <taxon>Bacillota</taxon>
        <taxon>Clostridia</taxon>
        <taxon>Eubacteriales</taxon>
        <taxon>Acutalibacteraceae</taxon>
        <taxon>Acutalibacter</taxon>
    </lineage>
</organism>
<keyword evidence="1" id="KW-0732">Signal</keyword>
<feature type="signal peptide" evidence="1">
    <location>
        <begin position="1"/>
        <end position="27"/>
    </location>
</feature>
<sequence length="265" mass="29750">MKKMKKRLCALLATLLLLTGITPAAMAEDNSAVLSEDVVQEIAGLFINDMVNSGLETTWTTTTEVVSSTPLYDENGSITAYSFDLADENTEKGYVVVAVYPDMENEILEFSDTAKPLYEEFSLAPTDKIVYTGNLKYFKDTGTNMVTTLENITTPKASLNSSVKEARSREFMPSTTRSISNPITWANENYAGPFKAYEWRNNFEDYCEFYAFTDFKIKPSGNGKPYYMDTCVPVAIVNLLKMRGAKDGFSNITELYKDDLFKYVL</sequence>
<dbReference type="EMBL" id="DWXG01000065">
    <property type="protein sequence ID" value="HJB98528.1"/>
    <property type="molecule type" value="Genomic_DNA"/>
</dbReference>
<evidence type="ECO:0000256" key="1">
    <source>
        <dbReference type="SAM" id="SignalP"/>
    </source>
</evidence>
<dbReference type="Proteomes" id="UP000826793">
    <property type="component" value="Unassembled WGS sequence"/>
</dbReference>
<reference evidence="2" key="2">
    <citation type="submission" date="2021-04" db="EMBL/GenBank/DDBJ databases">
        <authorList>
            <person name="Gilroy R."/>
        </authorList>
    </citation>
    <scope>NUCLEOTIDE SEQUENCE</scope>
    <source>
        <strain evidence="2">CHK185-1770</strain>
    </source>
</reference>
<gene>
    <name evidence="2" type="ORF">H9710_08115</name>
</gene>
<evidence type="ECO:0000313" key="2">
    <source>
        <dbReference type="EMBL" id="HJB98528.1"/>
    </source>
</evidence>
<protein>
    <recommendedName>
        <fullName evidence="4">Spi protease inhibitor domain-containing protein</fullName>
    </recommendedName>
</protein>
<feature type="non-terminal residue" evidence="2">
    <location>
        <position position="265"/>
    </location>
</feature>
<dbReference type="AlphaFoldDB" id="A0A9D2MVR9"/>
<feature type="chain" id="PRO_5038691081" description="Spi protease inhibitor domain-containing protein" evidence="1">
    <location>
        <begin position="28"/>
        <end position="265"/>
    </location>
</feature>
<proteinExistence type="predicted"/>
<name>A0A9D2MVR9_9FIRM</name>
<reference evidence="2" key="1">
    <citation type="journal article" date="2021" name="PeerJ">
        <title>Extensive microbial diversity within the chicken gut microbiome revealed by metagenomics and culture.</title>
        <authorList>
            <person name="Gilroy R."/>
            <person name="Ravi A."/>
            <person name="Getino M."/>
            <person name="Pursley I."/>
            <person name="Horton D.L."/>
            <person name="Alikhan N.F."/>
            <person name="Baker D."/>
            <person name="Gharbi K."/>
            <person name="Hall N."/>
            <person name="Watson M."/>
            <person name="Adriaenssens E.M."/>
            <person name="Foster-Nyarko E."/>
            <person name="Jarju S."/>
            <person name="Secka A."/>
            <person name="Antonio M."/>
            <person name="Oren A."/>
            <person name="Chaudhuri R.R."/>
            <person name="La Ragione R."/>
            <person name="Hildebrand F."/>
            <person name="Pallen M.J."/>
        </authorList>
    </citation>
    <scope>NUCLEOTIDE SEQUENCE</scope>
    <source>
        <strain evidence="2">CHK185-1770</strain>
    </source>
</reference>
<evidence type="ECO:0000313" key="3">
    <source>
        <dbReference type="Proteomes" id="UP000826793"/>
    </source>
</evidence>
<comment type="caution">
    <text evidence="2">The sequence shown here is derived from an EMBL/GenBank/DDBJ whole genome shotgun (WGS) entry which is preliminary data.</text>
</comment>
<evidence type="ECO:0008006" key="4">
    <source>
        <dbReference type="Google" id="ProtNLM"/>
    </source>
</evidence>